<comment type="caution">
    <text evidence="2">The sequence shown here is derived from an EMBL/GenBank/DDBJ whole genome shotgun (WGS) entry which is preliminary data.</text>
</comment>
<accession>A0ABQ2B516</accession>
<keyword evidence="3" id="KW-1185">Reference proteome</keyword>
<dbReference type="EMBL" id="BMDG01000002">
    <property type="protein sequence ID" value="GGI05247.1"/>
    <property type="molecule type" value="Genomic_DNA"/>
</dbReference>
<evidence type="ECO:0000313" key="3">
    <source>
        <dbReference type="Proteomes" id="UP000632535"/>
    </source>
</evidence>
<evidence type="ECO:0000313" key="2">
    <source>
        <dbReference type="EMBL" id="GGI05247.1"/>
    </source>
</evidence>
<dbReference type="InterPro" id="IPR027381">
    <property type="entry name" value="LytR/CpsA/Psr_C"/>
</dbReference>
<gene>
    <name evidence="2" type="ORF">GCM10007368_05200</name>
</gene>
<dbReference type="Proteomes" id="UP000632535">
    <property type="component" value="Unassembled WGS sequence"/>
</dbReference>
<dbReference type="Gene3D" id="3.30.70.2390">
    <property type="match status" value="1"/>
</dbReference>
<protein>
    <recommendedName>
        <fullName evidence="1">LytR/CpsA/Psr regulator C-terminal domain-containing protein</fullName>
    </recommendedName>
</protein>
<dbReference type="Pfam" id="PF13399">
    <property type="entry name" value="LytR_C"/>
    <property type="match status" value="1"/>
</dbReference>
<feature type="domain" description="LytR/CpsA/Psr regulator C-terminal" evidence="1">
    <location>
        <begin position="79"/>
        <end position="162"/>
    </location>
</feature>
<proteinExistence type="predicted"/>
<name>A0ABQ2B516_9MICO</name>
<reference evidence="3" key="1">
    <citation type="journal article" date="2019" name="Int. J. Syst. Evol. Microbiol.">
        <title>The Global Catalogue of Microorganisms (GCM) 10K type strain sequencing project: providing services to taxonomists for standard genome sequencing and annotation.</title>
        <authorList>
            <consortium name="The Broad Institute Genomics Platform"/>
            <consortium name="The Broad Institute Genome Sequencing Center for Infectious Disease"/>
            <person name="Wu L."/>
            <person name="Ma J."/>
        </authorList>
    </citation>
    <scope>NUCLEOTIDE SEQUENCE [LARGE SCALE GENOMIC DNA]</scope>
    <source>
        <strain evidence="3">CCM 8653</strain>
    </source>
</reference>
<sequence length="207" mass="22112">MRVARRRREHERQAVVFGLLIAFLLMAALGALAAYSGAISTPFSRPVYTPVAAVPQPEPCLPPVEGQPDGALPVAYEKIKVRVFNASETGGVANANAEVLEERGFNVTSTGNMNSQVEESELRFGTKGITRAYTVAAQIPDVRLVLDDRKGASVDLLVGNRYSPPLDEEQVLLTADTPMQDVQGCLAADEITPIPAEKPAQAVKTAA</sequence>
<organism evidence="2 3">
    <name type="scientific">Isoptericola cucumis</name>
    <dbReference type="NCBI Taxonomy" id="1776856"/>
    <lineage>
        <taxon>Bacteria</taxon>
        <taxon>Bacillati</taxon>
        <taxon>Actinomycetota</taxon>
        <taxon>Actinomycetes</taxon>
        <taxon>Micrococcales</taxon>
        <taxon>Promicromonosporaceae</taxon>
        <taxon>Isoptericola</taxon>
    </lineage>
</organism>
<evidence type="ECO:0000259" key="1">
    <source>
        <dbReference type="Pfam" id="PF13399"/>
    </source>
</evidence>